<dbReference type="InterPro" id="IPR027385">
    <property type="entry name" value="Beta-barrel_OMP"/>
</dbReference>
<reference evidence="4 5" key="1">
    <citation type="submission" date="2019-07" db="EMBL/GenBank/DDBJ databases">
        <title>Genomic Encyclopedia of Archaeal and Bacterial Type Strains, Phase II (KMG-II): from individual species to whole genera.</title>
        <authorList>
            <person name="Goeker M."/>
        </authorList>
    </citation>
    <scope>NUCLEOTIDE SEQUENCE [LARGE SCALE GENOMIC DNA]</scope>
    <source>
        <strain evidence="4 5">DSM 17527</strain>
    </source>
</reference>
<protein>
    <submittedName>
        <fullName evidence="4">Outer membrane protein with beta-barrel domain</fullName>
    </submittedName>
</protein>
<evidence type="ECO:0000256" key="1">
    <source>
        <dbReference type="ARBA" id="ARBA00022729"/>
    </source>
</evidence>
<evidence type="ECO:0000313" key="5">
    <source>
        <dbReference type="Proteomes" id="UP000324376"/>
    </source>
</evidence>
<dbReference type="Pfam" id="PF13505">
    <property type="entry name" value="OMP_b-brl"/>
    <property type="match status" value="1"/>
</dbReference>
<evidence type="ECO:0000313" key="4">
    <source>
        <dbReference type="EMBL" id="TYP74985.1"/>
    </source>
</evidence>
<dbReference type="SUPFAM" id="SSF56925">
    <property type="entry name" value="OMPA-like"/>
    <property type="match status" value="1"/>
</dbReference>
<dbReference type="AlphaFoldDB" id="A0A5S5C6E4"/>
<accession>A0A5S5C6E4</accession>
<gene>
    <name evidence="4" type="ORF">BD809_10347</name>
</gene>
<keyword evidence="1 2" id="KW-0732">Signal</keyword>
<dbReference type="Proteomes" id="UP000324376">
    <property type="component" value="Unassembled WGS sequence"/>
</dbReference>
<sequence>MKKNFLFICLAFVLSGSYAQYRWEVSGGATFSKLNLDNVDTNRGIGFYFNAGYGYMLDDRAKTSIIFSLEALQRRSTFADTASENIEINGEPFTVRYNEGDEIKAFQIGFSPKFRVITGQNTDNFRAFFQVGPSFRVNTKVENGDKKLSTQDYEQIVLGGVYGAGFSIATGEMFDFMIDVGVMNDFIDNLTDQNSKFFDIYARVGIRYRVYDARR</sequence>
<dbReference type="RefSeq" id="WP_148781990.1">
    <property type="nucleotide sequence ID" value="NZ_VNHU01000003.1"/>
</dbReference>
<feature type="signal peptide" evidence="2">
    <location>
        <begin position="1"/>
        <end position="19"/>
    </location>
</feature>
<feature type="chain" id="PRO_5024364138" evidence="2">
    <location>
        <begin position="20"/>
        <end position="215"/>
    </location>
</feature>
<name>A0A5S5C6E4_9FLAO</name>
<evidence type="ECO:0000259" key="3">
    <source>
        <dbReference type="Pfam" id="PF13505"/>
    </source>
</evidence>
<dbReference type="InterPro" id="IPR011250">
    <property type="entry name" value="OMP/PagP_B-barrel"/>
</dbReference>
<keyword evidence="5" id="KW-1185">Reference proteome</keyword>
<proteinExistence type="predicted"/>
<organism evidence="4 5">
    <name type="scientific">Aquimarina intermedia</name>
    <dbReference type="NCBI Taxonomy" id="350814"/>
    <lineage>
        <taxon>Bacteria</taxon>
        <taxon>Pseudomonadati</taxon>
        <taxon>Bacteroidota</taxon>
        <taxon>Flavobacteriia</taxon>
        <taxon>Flavobacteriales</taxon>
        <taxon>Flavobacteriaceae</taxon>
        <taxon>Aquimarina</taxon>
    </lineage>
</organism>
<feature type="domain" description="Outer membrane protein beta-barrel" evidence="3">
    <location>
        <begin position="6"/>
        <end position="197"/>
    </location>
</feature>
<dbReference type="OrthoDB" id="1159532at2"/>
<comment type="caution">
    <text evidence="4">The sequence shown here is derived from an EMBL/GenBank/DDBJ whole genome shotgun (WGS) entry which is preliminary data.</text>
</comment>
<evidence type="ECO:0000256" key="2">
    <source>
        <dbReference type="SAM" id="SignalP"/>
    </source>
</evidence>
<dbReference type="EMBL" id="VNHU01000003">
    <property type="protein sequence ID" value="TYP74985.1"/>
    <property type="molecule type" value="Genomic_DNA"/>
</dbReference>